<proteinExistence type="predicted"/>
<keyword evidence="3" id="KW-1185">Reference proteome</keyword>
<reference evidence="2" key="1">
    <citation type="submission" date="2023-03" db="EMBL/GenBank/DDBJ databases">
        <authorList>
            <person name="Julca I."/>
        </authorList>
    </citation>
    <scope>NUCLEOTIDE SEQUENCE</scope>
</reference>
<name>A0AAV1C5U1_OLDCO</name>
<evidence type="ECO:0000313" key="2">
    <source>
        <dbReference type="EMBL" id="CAI9090681.1"/>
    </source>
</evidence>
<accession>A0AAV1C5U1</accession>
<dbReference type="AlphaFoldDB" id="A0AAV1C5U1"/>
<evidence type="ECO:0000313" key="3">
    <source>
        <dbReference type="Proteomes" id="UP001161247"/>
    </source>
</evidence>
<dbReference type="Proteomes" id="UP001161247">
    <property type="component" value="Chromosome 1"/>
</dbReference>
<organism evidence="2 3">
    <name type="scientific">Oldenlandia corymbosa var. corymbosa</name>
    <dbReference type="NCBI Taxonomy" id="529605"/>
    <lineage>
        <taxon>Eukaryota</taxon>
        <taxon>Viridiplantae</taxon>
        <taxon>Streptophyta</taxon>
        <taxon>Embryophyta</taxon>
        <taxon>Tracheophyta</taxon>
        <taxon>Spermatophyta</taxon>
        <taxon>Magnoliopsida</taxon>
        <taxon>eudicotyledons</taxon>
        <taxon>Gunneridae</taxon>
        <taxon>Pentapetalae</taxon>
        <taxon>asterids</taxon>
        <taxon>lamiids</taxon>
        <taxon>Gentianales</taxon>
        <taxon>Rubiaceae</taxon>
        <taxon>Rubioideae</taxon>
        <taxon>Spermacoceae</taxon>
        <taxon>Hedyotis-Oldenlandia complex</taxon>
        <taxon>Oldenlandia</taxon>
    </lineage>
</organism>
<sequence length="106" mass="11164">MKPTNAAPPGEPTILSSSSPSSKSSSIGTTPPRRRAKAKAEVAAALPPWNSSSLSAATKAESFSIFDSAPSPELITSRAIPFFLQICSDSHQIILFFELGGPLRLH</sequence>
<evidence type="ECO:0000256" key="1">
    <source>
        <dbReference type="SAM" id="MobiDB-lite"/>
    </source>
</evidence>
<feature type="region of interest" description="Disordered" evidence="1">
    <location>
        <begin position="1"/>
        <end position="40"/>
    </location>
</feature>
<dbReference type="EMBL" id="OX459118">
    <property type="protein sequence ID" value="CAI9090681.1"/>
    <property type="molecule type" value="Genomic_DNA"/>
</dbReference>
<feature type="compositionally biased region" description="Low complexity" evidence="1">
    <location>
        <begin position="16"/>
        <end position="26"/>
    </location>
</feature>
<gene>
    <name evidence="2" type="ORF">OLC1_LOCUS2779</name>
</gene>
<protein>
    <submittedName>
        <fullName evidence="2">OLC1v1025502C1</fullName>
    </submittedName>
</protein>